<keyword evidence="1" id="KW-0472">Membrane</keyword>
<dbReference type="SUPFAM" id="SSF101908">
    <property type="entry name" value="Putative isomerase YbhE"/>
    <property type="match status" value="1"/>
</dbReference>
<organism evidence="2 3">
    <name type="scientific">Metschnikowia bicuspidata var. bicuspidata NRRL YB-4993</name>
    <dbReference type="NCBI Taxonomy" id="869754"/>
    <lineage>
        <taxon>Eukaryota</taxon>
        <taxon>Fungi</taxon>
        <taxon>Dikarya</taxon>
        <taxon>Ascomycota</taxon>
        <taxon>Saccharomycotina</taxon>
        <taxon>Pichiomycetes</taxon>
        <taxon>Metschnikowiaceae</taxon>
        <taxon>Metschnikowia</taxon>
    </lineage>
</organism>
<comment type="caution">
    <text evidence="2">The sequence shown here is derived from an EMBL/GenBank/DDBJ whole genome shotgun (WGS) entry which is preliminary data.</text>
</comment>
<reference evidence="2 3" key="1">
    <citation type="submission" date="2016-05" db="EMBL/GenBank/DDBJ databases">
        <title>Comparative genomics of biotechnologically important yeasts.</title>
        <authorList>
            <consortium name="DOE Joint Genome Institute"/>
            <person name="Riley R."/>
            <person name="Haridas S."/>
            <person name="Wolfe K.H."/>
            <person name="Lopes M.R."/>
            <person name="Hittinger C.T."/>
            <person name="Goker M."/>
            <person name="Salamov A."/>
            <person name="Wisecaver J."/>
            <person name="Long T.M."/>
            <person name="Aerts A.L."/>
            <person name="Barry K."/>
            <person name="Choi C."/>
            <person name="Clum A."/>
            <person name="Coughlan A.Y."/>
            <person name="Deshpande S."/>
            <person name="Douglass A.P."/>
            <person name="Hanson S.J."/>
            <person name="Klenk H.-P."/>
            <person name="LaButti K."/>
            <person name="Lapidus A."/>
            <person name="Lindquist E."/>
            <person name="Lipzen A."/>
            <person name="Meier-kolthoff J.P."/>
            <person name="Ohm R.A."/>
            <person name="Otillar R.P."/>
            <person name="Pangilinan J."/>
            <person name="Peng Y."/>
            <person name="Rokas A."/>
            <person name="Rosa C.A."/>
            <person name="Scheuner C."/>
            <person name="Sibirny A.A."/>
            <person name="Slot J.C."/>
            <person name="Stielow J.B."/>
            <person name="Sun H."/>
            <person name="Kurtzman C.P."/>
            <person name="Blackwell M."/>
            <person name="Grigoriev I.V."/>
            <person name="Jeffries T.W."/>
        </authorList>
    </citation>
    <scope>NUCLEOTIDE SEQUENCE [LARGE SCALE GENOMIC DNA]</scope>
    <source>
        <strain evidence="2 3">NRRL YB-4993</strain>
    </source>
</reference>
<evidence type="ECO:0000313" key="2">
    <source>
        <dbReference type="EMBL" id="OBA24543.1"/>
    </source>
</evidence>
<keyword evidence="1" id="KW-0812">Transmembrane</keyword>
<sequence length="868" mass="99220">MGFCALVVRFFVNSFVWAAFCEIFLKYLRLTIITLIVDHFLQLTYMVAIIVIDLHRIDLTDVLAKATIENDLELPNLHEVNPLSARLLEHKSDGKYSWNHKLGTYLLKVSPHSPKYLWLKIIPLLCMCASVTIAIHTHLVEKGHINEFLSLFKSSTIIADKIDALYFFELFTVITIIIAISEITFRLKFSEAQKQNLNSVVILGQTEMQFSDLSHIDSTRKFEAITLDECNSSDKLGLFANPKAPFLVTTDLDHHISLWSPLEKNQEIGVVDISTEFENNIVAPKKRQEFWPVNHVEISNEGDYIMLINNRNCRIKCYSKNEQKYVWEISLTSELSQAQRKMKPVLCFFRKKTVAGFFARELLLRRKKLSGGSKRGSDASLCTMHGNYPPPLMTGTFNNSSSAKNNSGREYEDAFNREEFVMILETGEMITISCDSVKVKVYNLLAEVFSDEPSSADLKILSLKFLITARVNDRVICSISNDEIVIGSAVNNIWRFSKLKTNKYFVSNSLINFAPPLMTRGTWLPSEKHSKSHIFSENMHRQGNTEAHRDVDYGLGKFGSMNESTIVTIDFVGMFVRVRNLQAELIDIQTGTVLRLFHIGTFKPGTFRVSHSEPTHCKFCGCVSFESVSLIYEDLYDRTLIVHTFQLENKKSRNNICLRVERDPLEIRCLGFDAAVEKQYWFDNIEKWELTDMNVIVGIKKVMSDEQQLDDSGDRSFDIDKSNGDVCLSSLRNRKSTKQPHRGQDKLHIFSNQWQGIVVTALNGKILEYDIPMRDLLDKNGYFMRPTLITKFGFKAVAIAFGCVVKIVYLGNDKLIENDLYYSGSASTISPLLNSSSDGGKHLNELLFINKRRRTIERRFARSNDYKT</sequence>
<proteinExistence type="predicted"/>
<name>A0A1A0HL53_9ASCO</name>
<dbReference type="RefSeq" id="XP_018715024.1">
    <property type="nucleotide sequence ID" value="XM_018856988.1"/>
</dbReference>
<gene>
    <name evidence="2" type="ORF">METBIDRAFT_38323</name>
</gene>
<feature type="transmembrane region" description="Helical" evidence="1">
    <location>
        <begin position="164"/>
        <end position="185"/>
    </location>
</feature>
<dbReference type="STRING" id="869754.A0A1A0HL53"/>
<protein>
    <submittedName>
        <fullName evidence="2">Uncharacterized protein</fullName>
    </submittedName>
</protein>
<dbReference type="EMBL" id="LXTC01000001">
    <property type="protein sequence ID" value="OBA24543.1"/>
    <property type="molecule type" value="Genomic_DNA"/>
</dbReference>
<keyword evidence="1" id="KW-1133">Transmembrane helix</keyword>
<evidence type="ECO:0000313" key="3">
    <source>
        <dbReference type="Proteomes" id="UP000092555"/>
    </source>
</evidence>
<dbReference type="Proteomes" id="UP000092555">
    <property type="component" value="Unassembled WGS sequence"/>
</dbReference>
<keyword evidence="3" id="KW-1185">Reference proteome</keyword>
<dbReference type="OrthoDB" id="1914839at2759"/>
<dbReference type="AlphaFoldDB" id="A0A1A0HL53"/>
<accession>A0A1A0HL53</accession>
<evidence type="ECO:0000256" key="1">
    <source>
        <dbReference type="SAM" id="Phobius"/>
    </source>
</evidence>
<dbReference type="GeneID" id="30029964"/>